<protein>
    <recommendedName>
        <fullName evidence="4">DUF4126 domain-containing protein</fullName>
    </recommendedName>
</protein>
<evidence type="ECO:0008006" key="4">
    <source>
        <dbReference type="Google" id="ProtNLM"/>
    </source>
</evidence>
<comment type="caution">
    <text evidence="2">The sequence shown here is derived from an EMBL/GenBank/DDBJ whole genome shotgun (WGS) entry which is preliminary data.</text>
</comment>
<evidence type="ECO:0000313" key="2">
    <source>
        <dbReference type="EMBL" id="MCF2947931.1"/>
    </source>
</evidence>
<evidence type="ECO:0000313" key="3">
    <source>
        <dbReference type="Proteomes" id="UP001521137"/>
    </source>
</evidence>
<sequence>MDVNYYYYTLMLIPMLAGRSMMTIFSSAAVATKGKYEYFDGIDMVEVLPLATLTNLPHWVTDPKFLIATFILAILEKRISQSPSFQDFWNMNEAKIKGILAGVIAFVMVNETTDQIIKSVIATSIEETNVIQQAVLTFENAWVGVIAFFTWLLAAIRSSVMLFLIEADHDDSIGFRKMIGRLESALGMFGPLIFIIMPLVALACAGFAVAIVAFIKYRVRKLERKHHQSCLSCGNENHMSAFHCGTCDSPLENVKDVGFIGLSKMDVPAGDKLVHKQKLLESNRCSYCAS</sequence>
<keyword evidence="1" id="KW-0472">Membrane</keyword>
<evidence type="ECO:0000256" key="1">
    <source>
        <dbReference type="SAM" id="Phobius"/>
    </source>
</evidence>
<feature type="transmembrane region" description="Helical" evidence="1">
    <location>
        <begin position="185"/>
        <end position="215"/>
    </location>
</feature>
<gene>
    <name evidence="2" type="ORF">L0668_07425</name>
</gene>
<keyword evidence="1" id="KW-1133">Transmembrane helix</keyword>
<name>A0ABS9D4W6_9ALTE</name>
<organism evidence="2 3">
    <name type="scientific">Paraglaciecola algarum</name>
    <dbReference type="NCBI Taxonomy" id="3050085"/>
    <lineage>
        <taxon>Bacteria</taxon>
        <taxon>Pseudomonadati</taxon>
        <taxon>Pseudomonadota</taxon>
        <taxon>Gammaproteobacteria</taxon>
        <taxon>Alteromonadales</taxon>
        <taxon>Alteromonadaceae</taxon>
        <taxon>Paraglaciecola</taxon>
    </lineage>
</organism>
<proteinExistence type="predicted"/>
<keyword evidence="1" id="KW-0812">Transmembrane</keyword>
<dbReference type="Proteomes" id="UP001521137">
    <property type="component" value="Unassembled WGS sequence"/>
</dbReference>
<keyword evidence="3" id="KW-1185">Reference proteome</keyword>
<dbReference type="EMBL" id="JAKGAS010000003">
    <property type="protein sequence ID" value="MCF2947931.1"/>
    <property type="molecule type" value="Genomic_DNA"/>
</dbReference>
<accession>A0ABS9D4W6</accession>
<feature type="transmembrane region" description="Helical" evidence="1">
    <location>
        <begin position="141"/>
        <end position="165"/>
    </location>
</feature>
<dbReference type="RefSeq" id="WP_235311459.1">
    <property type="nucleotide sequence ID" value="NZ_JAKGAS010000003.1"/>
</dbReference>
<reference evidence="2 3" key="1">
    <citation type="submission" date="2022-01" db="EMBL/GenBank/DDBJ databases">
        <title>Paraglaciecola sp. G1-23.</title>
        <authorList>
            <person name="Jin M.S."/>
            <person name="Han D.M."/>
            <person name="Kim H.M."/>
            <person name="Jeon C.O."/>
        </authorList>
    </citation>
    <scope>NUCLEOTIDE SEQUENCE [LARGE SCALE GENOMIC DNA]</scope>
    <source>
        <strain evidence="2 3">G1-23</strain>
    </source>
</reference>
<feature type="transmembrane region" description="Helical" evidence="1">
    <location>
        <begin position="6"/>
        <end position="31"/>
    </location>
</feature>